<gene>
    <name evidence="2" type="ORF">AFUS01_LOCUS15385</name>
</gene>
<keyword evidence="1" id="KW-1133">Transmembrane helix</keyword>
<protein>
    <submittedName>
        <fullName evidence="2">Uncharacterized protein</fullName>
    </submittedName>
</protein>
<name>A0A8J2JSG6_9HEXA</name>
<keyword evidence="3" id="KW-1185">Reference proteome</keyword>
<comment type="caution">
    <text evidence="2">The sequence shown here is derived from an EMBL/GenBank/DDBJ whole genome shotgun (WGS) entry which is preliminary data.</text>
</comment>
<keyword evidence="1" id="KW-0472">Membrane</keyword>
<evidence type="ECO:0000313" key="2">
    <source>
        <dbReference type="EMBL" id="CAG7726473.1"/>
    </source>
</evidence>
<evidence type="ECO:0000256" key="1">
    <source>
        <dbReference type="SAM" id="Phobius"/>
    </source>
</evidence>
<reference evidence="2" key="1">
    <citation type="submission" date="2021-06" db="EMBL/GenBank/DDBJ databases">
        <authorList>
            <person name="Hodson N. C."/>
            <person name="Mongue J. A."/>
            <person name="Jaron S. K."/>
        </authorList>
    </citation>
    <scope>NUCLEOTIDE SEQUENCE</scope>
</reference>
<feature type="transmembrane region" description="Helical" evidence="1">
    <location>
        <begin position="20"/>
        <end position="40"/>
    </location>
</feature>
<keyword evidence="1" id="KW-0812">Transmembrane</keyword>
<dbReference type="Proteomes" id="UP000708208">
    <property type="component" value="Unassembled WGS sequence"/>
</dbReference>
<feature type="transmembrane region" description="Helical" evidence="1">
    <location>
        <begin position="142"/>
        <end position="162"/>
    </location>
</feature>
<feature type="transmembrane region" description="Helical" evidence="1">
    <location>
        <begin position="108"/>
        <end position="135"/>
    </location>
</feature>
<sequence length="184" mass="20630">MSETIFCCCGVSCWARFIGWFQIVSSIISVVVLTIALTLVPWDITVEFSKVNMAAILGFSLDFEKIDAETQDNFLLTYLVILCVSNLIAILTAFALLKGTYQKKPKYIIPWIVVKIADTILTIGMEVATCVVFIIERDMAVCAMKILCCFFINGFLICFVATHKAELENSNRKVRPTMGNVYKI</sequence>
<dbReference type="EMBL" id="CAJVCH010135929">
    <property type="protein sequence ID" value="CAG7726473.1"/>
    <property type="molecule type" value="Genomic_DNA"/>
</dbReference>
<feature type="transmembrane region" description="Helical" evidence="1">
    <location>
        <begin position="75"/>
        <end position="96"/>
    </location>
</feature>
<dbReference type="AlphaFoldDB" id="A0A8J2JSG6"/>
<proteinExistence type="predicted"/>
<organism evidence="2 3">
    <name type="scientific">Allacma fusca</name>
    <dbReference type="NCBI Taxonomy" id="39272"/>
    <lineage>
        <taxon>Eukaryota</taxon>
        <taxon>Metazoa</taxon>
        <taxon>Ecdysozoa</taxon>
        <taxon>Arthropoda</taxon>
        <taxon>Hexapoda</taxon>
        <taxon>Collembola</taxon>
        <taxon>Symphypleona</taxon>
        <taxon>Sminthuridae</taxon>
        <taxon>Allacma</taxon>
    </lineage>
</organism>
<accession>A0A8J2JSG6</accession>
<evidence type="ECO:0000313" key="3">
    <source>
        <dbReference type="Proteomes" id="UP000708208"/>
    </source>
</evidence>